<dbReference type="InterPro" id="IPR001212">
    <property type="entry name" value="Somatomedin_B_dom"/>
</dbReference>
<dbReference type="SUPFAM" id="SSF90188">
    <property type="entry name" value="Somatomedin B domain"/>
    <property type="match status" value="1"/>
</dbReference>
<feature type="domain" description="VWFD" evidence="9">
    <location>
        <begin position="404"/>
        <end position="506"/>
    </location>
</feature>
<dbReference type="PROSITE" id="PS50958">
    <property type="entry name" value="SMB_2"/>
    <property type="match status" value="1"/>
</dbReference>
<keyword evidence="4 6" id="KW-0472">Membrane</keyword>
<evidence type="ECO:0000259" key="9">
    <source>
        <dbReference type="PROSITE" id="PS51233"/>
    </source>
</evidence>
<keyword evidence="11" id="KW-1185">Reference proteome</keyword>
<dbReference type="InterPro" id="IPR051495">
    <property type="entry name" value="Epithelial_Barrier/Signaling"/>
</dbReference>
<dbReference type="InterPro" id="IPR001846">
    <property type="entry name" value="VWF_type-D"/>
</dbReference>
<accession>A0A850ZAL5</accession>
<dbReference type="PANTHER" id="PTHR13802:SF63">
    <property type="entry name" value="SUSHI DOMAIN-CONTAINING PROTEIN 2"/>
    <property type="match status" value="1"/>
</dbReference>
<feature type="transmembrane region" description="Helical" evidence="6">
    <location>
        <begin position="220"/>
        <end position="242"/>
    </location>
</feature>
<dbReference type="OrthoDB" id="6051552at2759"/>
<dbReference type="Pfam" id="PF03782">
    <property type="entry name" value="AMOP"/>
    <property type="match status" value="1"/>
</dbReference>
<name>A0A850ZAL5_9PASS</name>
<evidence type="ECO:0000313" key="10">
    <source>
        <dbReference type="EMBL" id="NWI03636.1"/>
    </source>
</evidence>
<dbReference type="InterPro" id="IPR005533">
    <property type="entry name" value="AMOP_dom"/>
</dbReference>
<dbReference type="Gene3D" id="2.60.40.10">
    <property type="entry name" value="Immunoglobulins"/>
    <property type="match status" value="1"/>
</dbReference>
<dbReference type="PROSITE" id="PS50856">
    <property type="entry name" value="AMOP"/>
    <property type="match status" value="1"/>
</dbReference>
<dbReference type="GO" id="GO:0016020">
    <property type="term" value="C:membrane"/>
    <property type="evidence" value="ECO:0007669"/>
    <property type="project" value="UniProtKB-SubCell"/>
</dbReference>
<feature type="non-terminal residue" evidence="10">
    <location>
        <position position="506"/>
    </location>
</feature>
<dbReference type="PROSITE" id="PS51233">
    <property type="entry name" value="VWFD"/>
    <property type="match status" value="1"/>
</dbReference>
<evidence type="ECO:0000256" key="4">
    <source>
        <dbReference type="ARBA" id="ARBA00023136"/>
    </source>
</evidence>
<evidence type="ECO:0000256" key="5">
    <source>
        <dbReference type="ARBA" id="ARBA00023157"/>
    </source>
</evidence>
<proteinExistence type="predicted"/>
<dbReference type="InterPro" id="IPR013783">
    <property type="entry name" value="Ig-like_fold"/>
</dbReference>
<dbReference type="PROSITE" id="PS00524">
    <property type="entry name" value="SMB_1"/>
    <property type="match status" value="1"/>
</dbReference>
<evidence type="ECO:0000256" key="3">
    <source>
        <dbReference type="ARBA" id="ARBA00022989"/>
    </source>
</evidence>
<dbReference type="Gene3D" id="4.10.410.20">
    <property type="match status" value="1"/>
</dbReference>
<dbReference type="EMBL" id="WAAG01061408">
    <property type="protein sequence ID" value="NWI03636.1"/>
    <property type="molecule type" value="Genomic_DNA"/>
</dbReference>
<evidence type="ECO:0000259" key="8">
    <source>
        <dbReference type="PROSITE" id="PS50958"/>
    </source>
</evidence>
<dbReference type="Pfam" id="PF01033">
    <property type="entry name" value="Somatomedin_B"/>
    <property type="match status" value="1"/>
</dbReference>
<dbReference type="Pfam" id="PF00094">
    <property type="entry name" value="VWD"/>
    <property type="match status" value="1"/>
</dbReference>
<dbReference type="SMART" id="SM00723">
    <property type="entry name" value="AMOP"/>
    <property type="match status" value="1"/>
</dbReference>
<keyword evidence="5" id="KW-1015">Disulfide bond</keyword>
<feature type="domain" description="SMB" evidence="8">
    <location>
        <begin position="1"/>
        <end position="40"/>
    </location>
</feature>
<evidence type="ECO:0000256" key="2">
    <source>
        <dbReference type="ARBA" id="ARBA00022692"/>
    </source>
</evidence>
<dbReference type="PANTHER" id="PTHR13802">
    <property type="entry name" value="MUCIN 4-RELATED"/>
    <property type="match status" value="1"/>
</dbReference>
<sequence length="506" mass="57033">AQDSCAHRCGELLGTCSCQVTCQSLGICCPDYKEFCLQISPYSGSLMGGKDFLINNTALNASSVLKCRFKQQIITSGYVDKDGKAHCISPLLYETGFIPFEVSTDGSMFPYSGTWLSVHHSKVSDEEKCTLVNETKWQYYGTPNTGGNLTLTWTHQTLAATHVNIEVWGYQETGDSYSENWMAEWKYLYTLAREIPNTGKYSFIPVPTEGNYMLLSKQCLFIYQIYFLFLFLFFSSNIPSIWSSDHALAWHLEKDFRNDPNAWATAKCIEWDRKEETPLSVNIDLFQTDYGCDIEKGSVCTYHPGAVHCVRAIQASPQYGAGQQCCYDSTGTQILTHDSTGGSTPDRGHDWGSPPFLKPPRIPGFSHWLYDVISFYYCCLWSDNCDFYMKRRPSSDCRTYRPPRAASAFGDPHFLTFDGLNFTFNGLGEYTLVESDLTSLRVQGRTQQAHFPNGTGAQGTALSAVAMQENNSDVIEVRYSENLNLEVLLNQRVLSFSEQTWMDLKG</sequence>
<comment type="subcellular location">
    <subcellularLocation>
        <location evidence="1">Membrane</location>
    </subcellularLocation>
</comment>
<evidence type="ECO:0000259" key="7">
    <source>
        <dbReference type="PROSITE" id="PS50856"/>
    </source>
</evidence>
<dbReference type="InterPro" id="IPR036024">
    <property type="entry name" value="Somatomedin_B-like_dom_sf"/>
</dbReference>
<gene>
    <name evidence="10" type="primary">Susd2</name>
    <name evidence="10" type="ORF">TICMUR_R03362</name>
</gene>
<feature type="domain" description="AMOP" evidence="7">
    <location>
        <begin position="239"/>
        <end position="392"/>
    </location>
</feature>
<evidence type="ECO:0000256" key="6">
    <source>
        <dbReference type="SAM" id="Phobius"/>
    </source>
</evidence>
<protein>
    <submittedName>
        <fullName evidence="10">SUSD2 protein</fullName>
    </submittedName>
</protein>
<reference evidence="10" key="1">
    <citation type="submission" date="2019-09" db="EMBL/GenBank/DDBJ databases">
        <title>Bird 10,000 Genomes (B10K) Project - Family phase.</title>
        <authorList>
            <person name="Zhang G."/>
        </authorList>
    </citation>
    <scope>NUCLEOTIDE SEQUENCE</scope>
    <source>
        <strain evidence="10">B10K-DU-012-47</strain>
    </source>
</reference>
<feature type="non-terminal residue" evidence="10">
    <location>
        <position position="1"/>
    </location>
</feature>
<comment type="caution">
    <text evidence="10">The sequence shown here is derived from an EMBL/GenBank/DDBJ whole genome shotgun (WGS) entry which is preliminary data.</text>
</comment>
<keyword evidence="3 6" id="KW-1133">Transmembrane helix</keyword>
<evidence type="ECO:0000313" key="11">
    <source>
        <dbReference type="Proteomes" id="UP000629438"/>
    </source>
</evidence>
<dbReference type="Proteomes" id="UP000629438">
    <property type="component" value="Unassembled WGS sequence"/>
</dbReference>
<evidence type="ECO:0000256" key="1">
    <source>
        <dbReference type="ARBA" id="ARBA00004370"/>
    </source>
</evidence>
<dbReference type="AlphaFoldDB" id="A0A850ZAL5"/>
<organism evidence="10 11">
    <name type="scientific">Tichodroma muraria</name>
    <dbReference type="NCBI Taxonomy" id="237442"/>
    <lineage>
        <taxon>Eukaryota</taxon>
        <taxon>Metazoa</taxon>
        <taxon>Chordata</taxon>
        <taxon>Craniata</taxon>
        <taxon>Vertebrata</taxon>
        <taxon>Euteleostomi</taxon>
        <taxon>Archelosauria</taxon>
        <taxon>Archosauria</taxon>
        <taxon>Dinosauria</taxon>
        <taxon>Saurischia</taxon>
        <taxon>Theropoda</taxon>
        <taxon>Coelurosauria</taxon>
        <taxon>Aves</taxon>
        <taxon>Neognathae</taxon>
        <taxon>Neoaves</taxon>
        <taxon>Telluraves</taxon>
        <taxon>Australaves</taxon>
        <taxon>Passeriformes</taxon>
        <taxon>Sittidae</taxon>
        <taxon>Tichodroma</taxon>
    </lineage>
</organism>
<dbReference type="SMART" id="SM00201">
    <property type="entry name" value="SO"/>
    <property type="match status" value="1"/>
</dbReference>
<keyword evidence="2 6" id="KW-0812">Transmembrane</keyword>